<keyword evidence="1" id="KW-0732">Signal</keyword>
<dbReference type="Proteomes" id="UP001187682">
    <property type="component" value="Unassembled WGS sequence"/>
</dbReference>
<dbReference type="PANTHER" id="PTHR40640:SF1">
    <property type="entry name" value="ANCHORED GLYCOPROTEIN, PUTATIVE (AFU_ORTHOLOGUE AFUA_8G04860)-RELATED"/>
    <property type="match status" value="1"/>
</dbReference>
<dbReference type="EMBL" id="ONZQ02000002">
    <property type="protein sequence ID" value="SPN98598.1"/>
    <property type="molecule type" value="Genomic_DNA"/>
</dbReference>
<reference evidence="2" key="1">
    <citation type="submission" date="2018-03" db="EMBL/GenBank/DDBJ databases">
        <authorList>
            <person name="Guldener U."/>
        </authorList>
    </citation>
    <scope>NUCLEOTIDE SEQUENCE</scope>
</reference>
<keyword evidence="3" id="KW-1185">Reference proteome</keyword>
<protein>
    <submittedName>
        <fullName evidence="2">Uncharacterized protein</fullName>
    </submittedName>
</protein>
<feature type="chain" id="PRO_5042231619" evidence="1">
    <location>
        <begin position="26"/>
        <end position="240"/>
    </location>
</feature>
<organism evidence="2 3">
    <name type="scientific">Cephalotrichum gorgonifer</name>
    <dbReference type="NCBI Taxonomy" id="2041049"/>
    <lineage>
        <taxon>Eukaryota</taxon>
        <taxon>Fungi</taxon>
        <taxon>Dikarya</taxon>
        <taxon>Ascomycota</taxon>
        <taxon>Pezizomycotina</taxon>
        <taxon>Sordariomycetes</taxon>
        <taxon>Hypocreomycetidae</taxon>
        <taxon>Microascales</taxon>
        <taxon>Microascaceae</taxon>
        <taxon>Cephalotrichum</taxon>
    </lineage>
</organism>
<evidence type="ECO:0000313" key="3">
    <source>
        <dbReference type="Proteomes" id="UP001187682"/>
    </source>
</evidence>
<dbReference type="PANTHER" id="PTHR40640">
    <property type="entry name" value="ANCHORED GLYCOPROTEIN, PUTATIVE (AFU_ORTHOLOGUE AFUA_8G04860)-RELATED"/>
    <property type="match status" value="1"/>
</dbReference>
<dbReference type="AlphaFoldDB" id="A0AAE8SS03"/>
<gene>
    <name evidence="2" type="ORF">DNG_01643</name>
</gene>
<accession>A0AAE8SS03</accession>
<sequence>MQIRLSTAALLQLSICLIHAPAALGEDDGTKTTVSVYLPFYGEKWWADMHGSVISKDDKKTEYTIFCPTQTPQRCNLAGEAPFTFTEGSETLIFHGTLTSTYIMNLECDLDGKTAATCSGYSSLRSGYVVGSHTGPTEITWKSTFTETDVAWAAITLTDKIPQQTNGALVDITATAMETPPSSTGGDGEIAPHGFPSEDTIFPLETGAAGDVEGTGARWGGGRWASVAVGVAGVLAGVLL</sequence>
<evidence type="ECO:0000313" key="2">
    <source>
        <dbReference type="EMBL" id="SPN98598.1"/>
    </source>
</evidence>
<name>A0AAE8SS03_9PEZI</name>
<evidence type="ECO:0000256" key="1">
    <source>
        <dbReference type="SAM" id="SignalP"/>
    </source>
</evidence>
<feature type="signal peptide" evidence="1">
    <location>
        <begin position="1"/>
        <end position="25"/>
    </location>
</feature>
<proteinExistence type="predicted"/>
<comment type="caution">
    <text evidence="2">The sequence shown here is derived from an EMBL/GenBank/DDBJ whole genome shotgun (WGS) entry which is preliminary data.</text>
</comment>